<dbReference type="Proteomes" id="UP001060275">
    <property type="component" value="Unassembled WGS sequence"/>
</dbReference>
<dbReference type="AlphaFoldDB" id="A0A9Q4APV0"/>
<protein>
    <submittedName>
        <fullName evidence="1">Uncharacterized protein</fullName>
    </submittedName>
</protein>
<name>A0A9Q4APV0_9HYPH</name>
<gene>
    <name evidence="1" type="ORF">NF348_11540</name>
</gene>
<dbReference type="EMBL" id="JAMWDU010000004">
    <property type="protein sequence ID" value="MCP8887744.1"/>
    <property type="molecule type" value="Genomic_DNA"/>
</dbReference>
<keyword evidence="2" id="KW-1185">Reference proteome</keyword>
<reference evidence="1" key="1">
    <citation type="submission" date="2022-06" db="EMBL/GenBank/DDBJ databases">
        <title>Devosia sp. XJ19-45 genome assembly.</title>
        <authorList>
            <person name="Li B."/>
            <person name="Cai M."/>
            <person name="Nie G."/>
            <person name="Li W."/>
        </authorList>
    </citation>
    <scope>NUCLEOTIDE SEQUENCE</scope>
    <source>
        <strain evidence="1">XJ19-45</strain>
    </source>
</reference>
<evidence type="ECO:0000313" key="1">
    <source>
        <dbReference type="EMBL" id="MCP8887744.1"/>
    </source>
</evidence>
<organism evidence="1 2">
    <name type="scientific">Devosia ureilytica</name>
    <dbReference type="NCBI Taxonomy" id="2952754"/>
    <lineage>
        <taxon>Bacteria</taxon>
        <taxon>Pseudomonadati</taxon>
        <taxon>Pseudomonadota</taxon>
        <taxon>Alphaproteobacteria</taxon>
        <taxon>Hyphomicrobiales</taxon>
        <taxon>Devosiaceae</taxon>
        <taxon>Devosia</taxon>
    </lineage>
</organism>
<comment type="caution">
    <text evidence="1">The sequence shown here is derived from an EMBL/GenBank/DDBJ whole genome shotgun (WGS) entry which is preliminary data.</text>
</comment>
<accession>A0A9Q4APV0</accession>
<proteinExistence type="predicted"/>
<dbReference type="RefSeq" id="WP_254674835.1">
    <property type="nucleotide sequence ID" value="NZ_JAMWDU010000004.1"/>
</dbReference>
<sequence>MRVPNAGQPLDERRIVREGKQLAAAMLANHADPSWFERNGFARQASLWGQQLMGALRRLPVKD</sequence>
<evidence type="ECO:0000313" key="2">
    <source>
        <dbReference type="Proteomes" id="UP001060275"/>
    </source>
</evidence>